<evidence type="ECO:0000256" key="2">
    <source>
        <dbReference type="ARBA" id="ARBA00023098"/>
    </source>
</evidence>
<evidence type="ECO:0008006" key="5">
    <source>
        <dbReference type="Google" id="ProtNLM"/>
    </source>
</evidence>
<dbReference type="InParanoid" id="H3GNU8"/>
<dbReference type="HOGENOM" id="CLU_851192_0_0_1"/>
<dbReference type="AlphaFoldDB" id="H3GNU8"/>
<accession>H3GNU8</accession>
<proteinExistence type="predicted"/>
<evidence type="ECO:0000313" key="4">
    <source>
        <dbReference type="Proteomes" id="UP000005238"/>
    </source>
</evidence>
<name>H3GNU8_PHYRM</name>
<protein>
    <recommendedName>
        <fullName evidence="5">Phospholipase D-like domain-containing protein</fullName>
    </recommendedName>
</protein>
<dbReference type="Proteomes" id="UP000005238">
    <property type="component" value="Unassembled WGS sequence"/>
</dbReference>
<dbReference type="InterPro" id="IPR051406">
    <property type="entry name" value="PLD_domain"/>
</dbReference>
<dbReference type="VEuPathDB" id="FungiDB:KRP22_7897"/>
<keyword evidence="4" id="KW-1185">Reference proteome</keyword>
<evidence type="ECO:0000313" key="3">
    <source>
        <dbReference type="EnsemblProtists" id="Phyra78311"/>
    </source>
</evidence>
<dbReference type="PANTHER" id="PTHR43856">
    <property type="entry name" value="CARDIOLIPIN HYDROLASE"/>
    <property type="match status" value="1"/>
</dbReference>
<dbReference type="eggNOG" id="ENOG502SM9P">
    <property type="taxonomic scope" value="Eukaryota"/>
</dbReference>
<reference evidence="4" key="1">
    <citation type="journal article" date="2006" name="Science">
        <title>Phytophthora genome sequences uncover evolutionary origins and mechanisms of pathogenesis.</title>
        <authorList>
            <person name="Tyler B.M."/>
            <person name="Tripathy S."/>
            <person name="Zhang X."/>
            <person name="Dehal P."/>
            <person name="Jiang R.H."/>
            <person name="Aerts A."/>
            <person name="Arredondo F.D."/>
            <person name="Baxter L."/>
            <person name="Bensasson D."/>
            <person name="Beynon J.L."/>
            <person name="Chapman J."/>
            <person name="Damasceno C.M."/>
            <person name="Dorrance A.E."/>
            <person name="Dou D."/>
            <person name="Dickerman A.W."/>
            <person name="Dubchak I.L."/>
            <person name="Garbelotto M."/>
            <person name="Gijzen M."/>
            <person name="Gordon S.G."/>
            <person name="Govers F."/>
            <person name="Grunwald N.J."/>
            <person name="Huang W."/>
            <person name="Ivors K.L."/>
            <person name="Jones R.W."/>
            <person name="Kamoun S."/>
            <person name="Krampis K."/>
            <person name="Lamour K.H."/>
            <person name="Lee M.K."/>
            <person name="McDonald W.H."/>
            <person name="Medina M."/>
            <person name="Meijer H.J."/>
            <person name="Nordberg E.K."/>
            <person name="Maclean D.J."/>
            <person name="Ospina-Giraldo M.D."/>
            <person name="Morris P.F."/>
            <person name="Phuntumart V."/>
            <person name="Putnam N.H."/>
            <person name="Rash S."/>
            <person name="Rose J.K."/>
            <person name="Sakihama Y."/>
            <person name="Salamov A.A."/>
            <person name="Savidor A."/>
            <person name="Scheuring C.F."/>
            <person name="Smith B.M."/>
            <person name="Sobral B.W."/>
            <person name="Terry A."/>
            <person name="Torto-Alalibo T.A."/>
            <person name="Win J."/>
            <person name="Xu Z."/>
            <person name="Zhang H."/>
            <person name="Grigoriev I.V."/>
            <person name="Rokhsar D.S."/>
            <person name="Boore J.L."/>
        </authorList>
    </citation>
    <scope>NUCLEOTIDE SEQUENCE [LARGE SCALE GENOMIC DNA]</scope>
    <source>
        <strain evidence="4">Pr102</strain>
    </source>
</reference>
<reference evidence="3" key="2">
    <citation type="submission" date="2015-06" db="UniProtKB">
        <authorList>
            <consortium name="EnsemblProtists"/>
        </authorList>
    </citation>
    <scope>IDENTIFICATION</scope>
    <source>
        <strain evidence="3">Pr102</strain>
    </source>
</reference>
<dbReference type="PANTHER" id="PTHR43856:SF1">
    <property type="entry name" value="MITOCHONDRIAL CARDIOLIPIN HYDROLASE"/>
    <property type="match status" value="1"/>
</dbReference>
<organism evidence="3 4">
    <name type="scientific">Phytophthora ramorum</name>
    <name type="common">Sudden oak death agent</name>
    <dbReference type="NCBI Taxonomy" id="164328"/>
    <lineage>
        <taxon>Eukaryota</taxon>
        <taxon>Sar</taxon>
        <taxon>Stramenopiles</taxon>
        <taxon>Oomycota</taxon>
        <taxon>Peronosporomycetes</taxon>
        <taxon>Peronosporales</taxon>
        <taxon>Peronosporaceae</taxon>
        <taxon>Phytophthora</taxon>
    </lineage>
</organism>
<keyword evidence="2" id="KW-0443">Lipid metabolism</keyword>
<evidence type="ECO:0000256" key="1">
    <source>
        <dbReference type="ARBA" id="ARBA00022963"/>
    </source>
</evidence>
<dbReference type="GO" id="GO:0016042">
    <property type="term" value="P:lipid catabolic process"/>
    <property type="evidence" value="ECO:0007669"/>
    <property type="project" value="UniProtKB-KW"/>
</dbReference>
<dbReference type="STRING" id="164328.H3GNU8"/>
<keyword evidence="1" id="KW-0442">Lipid degradation</keyword>
<sequence>MTWVETGRVASFMVHNKWTIVNGEFMLEGTGNYSAVAFDRARHAQTFETRTGQAHLDSIKREFEQLWEEGRVLQWASRRTACFMYLGEDEDVYVGKRRAATSEIKSTYRNWVGPRAVSPDAACYREALIMDACPTNFDQNEVTNTCWAECPIAYPVECGMECIRQNDDCAMEVLNKKLWQLSKGATRAFDCANMMIGTMRSIIRYVRNIKTTGPRASTDKIFNILHQSNNIVTDLPMAIYICMGWDLPRPLDVSGRVLTTMNWILLNAIGYKDDLVSSWSKFKAFLIGANFTEAANKINETEIGTLSDALKANPTCGYDLRVMTDRT</sequence>
<dbReference type="EnsemblProtists" id="Phyra78311">
    <property type="protein sequence ID" value="Phyra78311"/>
    <property type="gene ID" value="Phyra78311"/>
</dbReference>
<dbReference type="EMBL" id="DS566027">
    <property type="status" value="NOT_ANNOTATED_CDS"/>
    <property type="molecule type" value="Genomic_DNA"/>
</dbReference>